<protein>
    <submittedName>
        <fullName evidence="2">Chromosome partition protein Smc</fullName>
    </submittedName>
</protein>
<dbReference type="AlphaFoldDB" id="A0A5C5X987"/>
<feature type="coiled-coil region" evidence="1">
    <location>
        <begin position="448"/>
        <end position="547"/>
    </location>
</feature>
<gene>
    <name evidence="2" type="primary">smc_5</name>
    <name evidence="2" type="ORF">KOR42_22600</name>
</gene>
<evidence type="ECO:0000313" key="3">
    <source>
        <dbReference type="Proteomes" id="UP000317243"/>
    </source>
</evidence>
<proteinExistence type="predicted"/>
<keyword evidence="1" id="KW-0175">Coiled coil</keyword>
<dbReference type="EMBL" id="SIHI01000001">
    <property type="protein sequence ID" value="TWT58873.1"/>
    <property type="molecule type" value="Genomic_DNA"/>
</dbReference>
<accession>A0A5C5X987</accession>
<evidence type="ECO:0000256" key="1">
    <source>
        <dbReference type="SAM" id="Coils"/>
    </source>
</evidence>
<reference evidence="2 3" key="1">
    <citation type="submission" date="2019-02" db="EMBL/GenBank/DDBJ databases">
        <title>Deep-cultivation of Planctomycetes and their phenomic and genomic characterization uncovers novel biology.</title>
        <authorList>
            <person name="Wiegand S."/>
            <person name="Jogler M."/>
            <person name="Boedeker C."/>
            <person name="Pinto D."/>
            <person name="Vollmers J."/>
            <person name="Rivas-Marin E."/>
            <person name="Kohn T."/>
            <person name="Peeters S.H."/>
            <person name="Heuer A."/>
            <person name="Rast P."/>
            <person name="Oberbeckmann S."/>
            <person name="Bunk B."/>
            <person name="Jeske O."/>
            <person name="Meyerdierks A."/>
            <person name="Storesund J.E."/>
            <person name="Kallscheuer N."/>
            <person name="Luecker S."/>
            <person name="Lage O.M."/>
            <person name="Pohl T."/>
            <person name="Merkel B.J."/>
            <person name="Hornburger P."/>
            <person name="Mueller R.-W."/>
            <person name="Bruemmer F."/>
            <person name="Labrenz M."/>
            <person name="Spormann A.M."/>
            <person name="Op Den Camp H."/>
            <person name="Overmann J."/>
            <person name="Amann R."/>
            <person name="Jetten M.S.M."/>
            <person name="Mascher T."/>
            <person name="Medema M.H."/>
            <person name="Devos D.P."/>
            <person name="Kaster A.-K."/>
            <person name="Ovreas L."/>
            <person name="Rohde M."/>
            <person name="Galperin M.Y."/>
            <person name="Jogler C."/>
        </authorList>
    </citation>
    <scope>NUCLEOTIDE SEQUENCE [LARGE SCALE GENOMIC DNA]</scope>
    <source>
        <strain evidence="2 3">KOR42</strain>
    </source>
</reference>
<name>A0A5C5X987_9PLAN</name>
<dbReference type="RefSeq" id="WP_146509565.1">
    <property type="nucleotide sequence ID" value="NZ_SIHI01000001.1"/>
</dbReference>
<dbReference type="Proteomes" id="UP000317243">
    <property type="component" value="Unassembled WGS sequence"/>
</dbReference>
<feature type="coiled-coil region" evidence="1">
    <location>
        <begin position="616"/>
        <end position="668"/>
    </location>
</feature>
<keyword evidence="3" id="KW-1185">Reference proteome</keyword>
<organism evidence="2 3">
    <name type="scientific">Thalassoglobus neptunius</name>
    <dbReference type="NCBI Taxonomy" id="1938619"/>
    <lineage>
        <taxon>Bacteria</taxon>
        <taxon>Pseudomonadati</taxon>
        <taxon>Planctomycetota</taxon>
        <taxon>Planctomycetia</taxon>
        <taxon>Planctomycetales</taxon>
        <taxon>Planctomycetaceae</taxon>
        <taxon>Thalassoglobus</taxon>
    </lineage>
</organism>
<sequence length="723" mass="77806">MSGVKREVDIVLKLSGDPGAPAAAKVVLEAVSKSQTEVERIHRESMNRMSALEKFAADERAKHWERSKHFSIESERAVVSQVETANKEIEKTSKETNKRIVENDKATMTERLSIWKSSQKEIDSMTSKLDAWNKQKTSENSMIGKMSSWSQAQSKAAAEAKAREEELARTVQRTSDQYVSAKERMHASQKALSDRTKGVLEGTMSLAQGFVTLGVVSQDNLEDVVRGLVKVQGAFSAFRGALTIFHELREGMKEWRKATVLATEANLALAASQKAIDAANGGSAAASVATTAASGAASSAAKKKAGSAVGTFVGGAVAGQVANSTLVASAGKGLMSLTGTLSVLGATGLVATEVLQGAARALGSTSSSSESLVMSIYSMREAQIAAVKSTESVTKAEANRQKLLDQQRTSNENIRKFENLRVQSQNAFGEVRSRVNALTGGDNPQEDRLRALSQLEQAEANLAAARERAIERQRAGQFALSADMEVAQERLKAATESRAAAEQRITDAARQRLEVQRQIVSAAKADLDAAEQRVQQEKQNQQSALARFAQLGKGDQAKLTEIAGRVKKGEDITKADADILNRTGFGKGLAEDFFAERGRDAGGVGILGALGESNGLDSAIEERDRLTRELNASQRKEATLNNDLLKAKQEYLNSLKALTEQQRQLLQSQVENQGLSPEDAANFENTIGRDVQNVGATIQRNMQQIDQDLQTMAANRAAQSGVI</sequence>
<comment type="caution">
    <text evidence="2">The sequence shown here is derived from an EMBL/GenBank/DDBJ whole genome shotgun (WGS) entry which is preliminary data.</text>
</comment>
<evidence type="ECO:0000313" key="2">
    <source>
        <dbReference type="EMBL" id="TWT58873.1"/>
    </source>
</evidence>